<comment type="caution">
    <text evidence="2">The sequence shown here is derived from an EMBL/GenBank/DDBJ whole genome shotgun (WGS) entry which is preliminary data.</text>
</comment>
<gene>
    <name evidence="2" type="ORF">LEP1GSC158_4029</name>
</gene>
<keyword evidence="1" id="KW-0472">Membrane</keyword>
<keyword evidence="1" id="KW-1133">Transmembrane helix</keyword>
<dbReference type="AlphaFoldDB" id="M6HLY7"/>
<sequence length="89" mass="10039">MNMNIFPGKIKYGCLWGMLIPFFASVDVTVLLLKDDYGKTHTIADWLVLAGKHIFFFGGILVSILFALVFGLRSRIQNRSKRLESFGPS</sequence>
<dbReference type="Proteomes" id="UP000012089">
    <property type="component" value="Unassembled WGS sequence"/>
</dbReference>
<name>M6HLY7_LEPIR</name>
<evidence type="ECO:0000256" key="1">
    <source>
        <dbReference type="SAM" id="Phobius"/>
    </source>
</evidence>
<proteinExistence type="predicted"/>
<feature type="transmembrane region" description="Helical" evidence="1">
    <location>
        <begin position="12"/>
        <end position="33"/>
    </location>
</feature>
<dbReference type="EMBL" id="AFMF02000001">
    <property type="protein sequence ID" value="EMM98130.1"/>
    <property type="molecule type" value="Genomic_DNA"/>
</dbReference>
<keyword evidence="1" id="KW-0812">Transmembrane</keyword>
<accession>M6HLY7</accession>
<evidence type="ECO:0000313" key="3">
    <source>
        <dbReference type="Proteomes" id="UP000012089"/>
    </source>
</evidence>
<organism evidence="2 3">
    <name type="scientific">Leptospira interrogans serovar Zanoni str. LT2156</name>
    <dbReference type="NCBI Taxonomy" id="1001601"/>
    <lineage>
        <taxon>Bacteria</taxon>
        <taxon>Pseudomonadati</taxon>
        <taxon>Spirochaetota</taxon>
        <taxon>Spirochaetia</taxon>
        <taxon>Leptospirales</taxon>
        <taxon>Leptospiraceae</taxon>
        <taxon>Leptospira</taxon>
    </lineage>
</organism>
<evidence type="ECO:0000313" key="2">
    <source>
        <dbReference type="EMBL" id="EMM98130.1"/>
    </source>
</evidence>
<feature type="transmembrane region" description="Helical" evidence="1">
    <location>
        <begin position="53"/>
        <end position="72"/>
    </location>
</feature>
<reference evidence="2 3" key="1">
    <citation type="submission" date="2013-01" db="EMBL/GenBank/DDBJ databases">
        <authorList>
            <person name="Harkins D.M."/>
            <person name="Durkin A.S."/>
            <person name="Brinkac L.M."/>
            <person name="Haft D.H."/>
            <person name="Selengut J.D."/>
            <person name="Sanka R."/>
            <person name="DePew J."/>
            <person name="Purushe J."/>
            <person name="Tulsiani S.M."/>
            <person name="Graham G.C."/>
            <person name="Burns M.-A."/>
            <person name="Dohnt M.F."/>
            <person name="Smythe L.D."/>
            <person name="McKay D.B."/>
            <person name="Craig S.B."/>
            <person name="Vinetz J.M."/>
            <person name="Sutton G.G."/>
            <person name="Nierman W.C."/>
            <person name="Fouts D.E."/>
        </authorList>
    </citation>
    <scope>NUCLEOTIDE SEQUENCE [LARGE SCALE GENOMIC DNA]</scope>
    <source>
        <strain evidence="2 3">LT2156</strain>
    </source>
</reference>
<protein>
    <submittedName>
        <fullName evidence="2">Uncharacterized protein</fullName>
    </submittedName>
</protein>